<dbReference type="Pfam" id="PF10098">
    <property type="entry name" value="DUF2336"/>
    <property type="match status" value="1"/>
</dbReference>
<reference evidence="1 2" key="1">
    <citation type="journal article" date="2020" name="Microorganisms">
        <title>Osmotic Adaptation and Compatible Solute Biosynthesis of Phototrophic Bacteria as Revealed from Genome Analyses.</title>
        <authorList>
            <person name="Imhoff J.F."/>
            <person name="Rahn T."/>
            <person name="Kunzel S."/>
            <person name="Keller A."/>
            <person name="Neulinger S.C."/>
        </authorList>
    </citation>
    <scope>NUCLEOTIDE SEQUENCE [LARGE SCALE GENOMIC DNA]</scope>
    <source>
        <strain evidence="1 2">DSM 9895</strain>
    </source>
</reference>
<name>A0ABS1DKL2_9PROT</name>
<dbReference type="InterPro" id="IPR019285">
    <property type="entry name" value="DUF2336"/>
</dbReference>
<protein>
    <recommendedName>
        <fullName evidence="3">DUF2336 domain-containing protein</fullName>
    </recommendedName>
</protein>
<organism evidence="1 2">
    <name type="scientific">Rhodovibrio sodomensis</name>
    <dbReference type="NCBI Taxonomy" id="1088"/>
    <lineage>
        <taxon>Bacteria</taxon>
        <taxon>Pseudomonadati</taxon>
        <taxon>Pseudomonadota</taxon>
        <taxon>Alphaproteobacteria</taxon>
        <taxon>Rhodospirillales</taxon>
        <taxon>Rhodovibrionaceae</taxon>
        <taxon>Rhodovibrio</taxon>
    </lineage>
</organism>
<evidence type="ECO:0000313" key="1">
    <source>
        <dbReference type="EMBL" id="MBK1670754.1"/>
    </source>
</evidence>
<accession>A0ABS1DKL2</accession>
<sequence length="384" mass="41432">MADKPVSPSVAPRVSSAQARRLLARHLKQLQEAPGATARAQTARDVASGLSSGHLSEAENQLALNILEMLIYDTATAVRAAVATELADSPALPDSWARELACDVSEVAVPVLRYAQSLSDDDLIAIIEYAEAEKLQVISQRDTVSQRVSGALIQQGDEATVTQLLHNEGAEIAKRSLGWALSRFRQSEDVRRGLMNRQLPPRVLVALVNCASDELRRELLQHPELSAAVRDNVVDLGEEAALHTMLAGQDGYDPAETVNALLRCGKLTDRLLLRVLLEGQYTLFVQGLAARADTPYADAARRIEDGDAFARSGLYRNAEVTERLFNAFNAACSAAQPYLKRGSALDDSYRAKAIADIRASYPGITGDSLTAVLTGLSKTTASAW</sequence>
<dbReference type="EMBL" id="NRRL01000114">
    <property type="protein sequence ID" value="MBK1670754.1"/>
    <property type="molecule type" value="Genomic_DNA"/>
</dbReference>
<gene>
    <name evidence="1" type="ORF">CKO28_22305</name>
</gene>
<dbReference type="Proteomes" id="UP001296873">
    <property type="component" value="Unassembled WGS sequence"/>
</dbReference>
<comment type="caution">
    <text evidence="1">The sequence shown here is derived from an EMBL/GenBank/DDBJ whole genome shotgun (WGS) entry which is preliminary data.</text>
</comment>
<keyword evidence="2" id="KW-1185">Reference proteome</keyword>
<evidence type="ECO:0008006" key="3">
    <source>
        <dbReference type="Google" id="ProtNLM"/>
    </source>
</evidence>
<evidence type="ECO:0000313" key="2">
    <source>
        <dbReference type="Proteomes" id="UP001296873"/>
    </source>
</evidence>
<proteinExistence type="predicted"/>
<dbReference type="RefSeq" id="WP_200343201.1">
    <property type="nucleotide sequence ID" value="NZ_NRRL01000114.1"/>
</dbReference>